<keyword evidence="13" id="KW-1185">Reference proteome</keyword>
<dbReference type="InterPro" id="IPR027417">
    <property type="entry name" value="P-loop_NTPase"/>
</dbReference>
<dbReference type="PANTHER" id="PTHR30591">
    <property type="entry name" value="RECBCD ENZYME SUBUNIT RECC"/>
    <property type="match status" value="1"/>
</dbReference>
<comment type="subunit">
    <text evidence="10">Heterotrimer of RecB, RecC and RecD. All subunits contribute to DNA-binding.</text>
</comment>
<keyword evidence="7 10" id="KW-0067">ATP-binding</keyword>
<keyword evidence="4 10" id="KW-0378">Hydrolase</keyword>
<gene>
    <name evidence="10" type="primary">recC</name>
    <name evidence="12" type="ORF">BKG89_03835</name>
</gene>
<evidence type="ECO:0000256" key="5">
    <source>
        <dbReference type="ARBA" id="ARBA00022806"/>
    </source>
</evidence>
<evidence type="ECO:0000259" key="11">
    <source>
        <dbReference type="Pfam" id="PF17946"/>
    </source>
</evidence>
<keyword evidence="2 10" id="KW-0547">Nucleotide-binding</keyword>
<dbReference type="PIRSF" id="PIRSF000980">
    <property type="entry name" value="RecC"/>
    <property type="match status" value="1"/>
</dbReference>
<keyword evidence="8 10" id="KW-0238">DNA-binding</keyword>
<evidence type="ECO:0000256" key="4">
    <source>
        <dbReference type="ARBA" id="ARBA00022801"/>
    </source>
</evidence>
<dbReference type="Proteomes" id="UP000188820">
    <property type="component" value="Unassembled WGS sequence"/>
</dbReference>
<dbReference type="HAMAP" id="MF_01486">
    <property type="entry name" value="RecC"/>
    <property type="match status" value="1"/>
</dbReference>
<dbReference type="SUPFAM" id="SSF52540">
    <property type="entry name" value="P-loop containing nucleoside triphosphate hydrolases"/>
    <property type="match status" value="2"/>
</dbReference>
<keyword evidence="1 10" id="KW-0540">Nuclease</keyword>
<dbReference type="SUPFAM" id="SSF52980">
    <property type="entry name" value="Restriction endonuclease-like"/>
    <property type="match status" value="1"/>
</dbReference>
<dbReference type="InterPro" id="IPR013986">
    <property type="entry name" value="DExx_box_DNA_helicase_dom_sf"/>
</dbReference>
<evidence type="ECO:0000256" key="9">
    <source>
        <dbReference type="ARBA" id="ARBA00023204"/>
    </source>
</evidence>
<dbReference type="NCBIfam" id="TIGR01450">
    <property type="entry name" value="recC"/>
    <property type="match status" value="1"/>
</dbReference>
<reference evidence="12 13" key="1">
    <citation type="submission" date="2016-10" db="EMBL/GenBank/DDBJ databases">
        <title>Rodentibacter gen. nov. and new species.</title>
        <authorList>
            <person name="Christensen H."/>
        </authorList>
    </citation>
    <scope>NUCLEOTIDE SEQUENCE [LARGE SCALE GENOMIC DNA]</scope>
    <source>
        <strain evidence="12 13">1998236014</strain>
    </source>
</reference>
<keyword evidence="9 10" id="KW-0234">DNA repair</keyword>
<dbReference type="Gene3D" id="1.10.10.160">
    <property type="match status" value="1"/>
</dbReference>
<keyword evidence="3 10" id="KW-0227">DNA damage</keyword>
<comment type="miscellaneous">
    <text evidence="10">In the RecBCD complex, RecB has a slow 3'-5' helicase, an exonuclease activity and loads RecA onto ssDNA, RecD has a fast 5'-3' helicase activity, while RecC stimulates the ATPase and processivity of the RecB helicase and contributes to recognition of the Chi site.</text>
</comment>
<dbReference type="Gene3D" id="3.40.50.10930">
    <property type="match status" value="1"/>
</dbReference>
<evidence type="ECO:0000256" key="2">
    <source>
        <dbReference type="ARBA" id="ARBA00022741"/>
    </source>
</evidence>
<evidence type="ECO:0000256" key="7">
    <source>
        <dbReference type="ARBA" id="ARBA00022840"/>
    </source>
</evidence>
<evidence type="ECO:0000256" key="10">
    <source>
        <dbReference type="HAMAP-Rule" id="MF_01486"/>
    </source>
</evidence>
<organism evidence="12 13">
    <name type="scientific">Rodentibacter caecimuris</name>
    <dbReference type="NCBI Taxonomy" id="1796644"/>
    <lineage>
        <taxon>Bacteria</taxon>
        <taxon>Pseudomonadati</taxon>
        <taxon>Pseudomonadota</taxon>
        <taxon>Gammaproteobacteria</taxon>
        <taxon>Pasteurellales</taxon>
        <taxon>Pasteurellaceae</taxon>
        <taxon>Rodentibacter</taxon>
    </lineage>
</organism>
<comment type="similarity">
    <text evidence="10">Belongs to the RecC family.</text>
</comment>
<dbReference type="Gene3D" id="3.40.50.300">
    <property type="entry name" value="P-loop containing nucleotide triphosphate hydrolases"/>
    <property type="match status" value="2"/>
</dbReference>
<comment type="caution">
    <text evidence="12">The sequence shown here is derived from an EMBL/GenBank/DDBJ whole genome shotgun (WGS) entry which is preliminary data.</text>
</comment>
<comment type="function">
    <text evidence="10">A helicase/nuclease that prepares dsDNA breaks (DSB) for recombinational DNA repair. Binds to DSBs and unwinds DNA via a highly rapid and processive ATP-dependent bidirectional helicase activity. Unwinds dsDNA until it encounters a Chi (crossover hotspot instigator) sequence from the 3' direction. Cuts ssDNA a few nucleotides 3' to the Chi site. The properties and activities of the enzyme are changed at Chi. The Chi-altered holoenzyme produces a long 3'-ssDNA overhang and facilitates RecA-binding to the ssDNA for homologous DNA recombination and repair. Holoenzyme degrades any linearized DNA that is unable to undergo homologous recombination. In the holoenzyme this subunit recognizes the wild-type Chi sequence, and when added to isolated RecB increases its ATP-dependent helicase processivity.</text>
</comment>
<dbReference type="Pfam" id="PF04257">
    <property type="entry name" value="Exonuc_V_gamma"/>
    <property type="match status" value="1"/>
</dbReference>
<keyword evidence="6 10" id="KW-0269">Exonuclease</keyword>
<sequence length="1122" mass="132031">MFITYSSNYLENHLNILSDLLTNSPPKDPFQSETILVQSPGMAQWLQMELAKQQNITANLHFPMPASFIWQLYADNLPHLSKQNVFDKELLKWRLMRLIPSLISQEEFTPLARYLHSSPQSEQQKLYQLSVQIADLFDQYLVYRPDWIQYWQEEQVEEFNKIFHVYHNEESLFSTSIQQHIRWQSILWKTLINNIEQDMPQELQHRATLNRQFIEKLDNTESTLILPERIFICGISALPEVYFETLQALSKHCQIYLFFLNPCEEYWGDIRDTDQLWLERLKTLIRKNHHSQLVRPFLSEKQHAQLTKNQTISNYDDEQLIVGHPLLASWGKLGRDFFYQLIDKQDNVSGEYIDNYHTPGESSLLQQVQSRILTLSNEPLHLIEQDNSINFHSCHSPMRELEVLKDYLLNLFNQNPHLPSEKQITPKDIVVMVADINQYAPYIRAVFAQNEHKDMQIPFSISDNKTTESDAFIAAYISLLQLKESQFSAEDILALLDIPAIRERFNIQLDDLIQIRYWVADSGIRFGLEKYPTTHITAAQNYNSWQSGLERMILGYALREEHGIWQNSLGLDNSYGLKGQLVGHLAEFLDKLYHWHQCLQHEYLPEKWHLILSTLLTDFFIQNEENLARILFIQDCINQFLNNLQQTKLDLMLSIDVVSEAIESYLDNSPNTLKFLAGKVNFCTLLPMRAIPFKIVCLLGMNEGDYPRTQTVNHFDLMQYHHRKGDRIRRNDDRYLFLEALLSARNALYISYVGRSIIDNQTKEPSVLVSQLLDYLNENVIDRKIQIKQHPMSPFNPQNFSEKDYSFAAQWLPLSSHTKPIQQEFIQDLANQIDQSPLEIDLQDLVSFVENPVKFFFEKQLGVYFQQYDDTIEDSENFSLDGLTAYQISNELLHLEESQFEQYFEQLMIKGLLPRGEFGKIYTEKLRLDCLNFKQRIAEYQTPHSLNIDCQINTVFGTVRLFGRIDQLFSESHQYVTWYLAKDKTRYRIRPWIYYLVLLLTQESVTPPLLIVKDKTKSISFKSIEKNVAEHQLQRYVEDYLKGKQRIQPVPTENIKVFLPSEESAVDFERILSAFEQIKLSNGRTKYIDPYWQRLLIQTELSKSLIEQISEQTQAWFALMMK</sequence>
<dbReference type="InterPro" id="IPR011335">
    <property type="entry name" value="Restrct_endonuc-II-like"/>
</dbReference>
<dbReference type="InterPro" id="IPR041500">
    <property type="entry name" value="RecC_C"/>
</dbReference>
<dbReference type="Pfam" id="PF17946">
    <property type="entry name" value="RecC_C"/>
    <property type="match status" value="1"/>
</dbReference>
<accession>A0ABX3KZ32</accession>
<keyword evidence="5 10" id="KW-0347">Helicase</keyword>
<evidence type="ECO:0000313" key="13">
    <source>
        <dbReference type="Proteomes" id="UP000188820"/>
    </source>
</evidence>
<evidence type="ECO:0000256" key="8">
    <source>
        <dbReference type="ARBA" id="ARBA00023125"/>
    </source>
</evidence>
<evidence type="ECO:0000256" key="1">
    <source>
        <dbReference type="ARBA" id="ARBA00022722"/>
    </source>
</evidence>
<evidence type="ECO:0000256" key="6">
    <source>
        <dbReference type="ARBA" id="ARBA00022839"/>
    </source>
</evidence>
<evidence type="ECO:0000256" key="3">
    <source>
        <dbReference type="ARBA" id="ARBA00022763"/>
    </source>
</evidence>
<evidence type="ECO:0000313" key="12">
    <source>
        <dbReference type="EMBL" id="OOF70355.1"/>
    </source>
</evidence>
<feature type="domain" description="RecC C-terminal" evidence="11">
    <location>
        <begin position="839"/>
        <end position="1053"/>
    </location>
</feature>
<protein>
    <recommendedName>
        <fullName evidence="10">RecBCD enzyme subunit RecC</fullName>
    </recommendedName>
    <alternativeName>
        <fullName evidence="10">Exonuclease V subunit RecC</fullName>
        <shortName evidence="10">ExoV subunit RecC</shortName>
    </alternativeName>
    <alternativeName>
        <fullName evidence="10">Helicase/nuclease RecBCD subunit RecC</fullName>
    </alternativeName>
</protein>
<dbReference type="EMBL" id="MLAA01000012">
    <property type="protein sequence ID" value="OOF70355.1"/>
    <property type="molecule type" value="Genomic_DNA"/>
</dbReference>
<dbReference type="Gene3D" id="1.10.10.990">
    <property type="match status" value="1"/>
</dbReference>
<name>A0ABX3KZ32_9PAST</name>
<dbReference type="RefSeq" id="WP_077462872.1">
    <property type="nucleotide sequence ID" value="NZ_MLAA01000012.1"/>
</dbReference>
<proteinExistence type="inferred from homology"/>
<dbReference type="PANTHER" id="PTHR30591:SF1">
    <property type="entry name" value="RECBCD ENZYME SUBUNIT RECC"/>
    <property type="match status" value="1"/>
</dbReference>
<dbReference type="InterPro" id="IPR006697">
    <property type="entry name" value="RecC"/>
</dbReference>